<accession>A0ABW2WI55</accession>
<name>A0ABW2WI55_9ACTN</name>
<dbReference type="InterPro" id="IPR006016">
    <property type="entry name" value="UspA"/>
</dbReference>
<dbReference type="SUPFAM" id="SSF52402">
    <property type="entry name" value="Adenine nucleotide alpha hydrolases-like"/>
    <property type="match status" value="1"/>
</dbReference>
<keyword evidence="3" id="KW-1185">Reference proteome</keyword>
<feature type="domain" description="UspA" evidence="1">
    <location>
        <begin position="10"/>
        <end position="140"/>
    </location>
</feature>
<dbReference type="PANTHER" id="PTHR46553:SF3">
    <property type="entry name" value="ADENINE NUCLEOTIDE ALPHA HYDROLASES-LIKE SUPERFAMILY PROTEIN"/>
    <property type="match status" value="1"/>
</dbReference>
<dbReference type="Proteomes" id="UP001597023">
    <property type="component" value="Unassembled WGS sequence"/>
</dbReference>
<evidence type="ECO:0000313" key="2">
    <source>
        <dbReference type="EMBL" id="MFD0318514.1"/>
    </source>
</evidence>
<dbReference type="RefSeq" id="WP_381615626.1">
    <property type="nucleotide sequence ID" value="NZ_JBHTEB010000001.1"/>
</dbReference>
<reference evidence="3" key="1">
    <citation type="journal article" date="2019" name="Int. J. Syst. Evol. Microbiol.">
        <title>The Global Catalogue of Microorganisms (GCM) 10K type strain sequencing project: providing services to taxonomists for standard genome sequencing and annotation.</title>
        <authorList>
            <consortium name="The Broad Institute Genomics Platform"/>
            <consortium name="The Broad Institute Genome Sequencing Center for Infectious Disease"/>
            <person name="Wu L."/>
            <person name="Ma J."/>
        </authorList>
    </citation>
    <scope>NUCLEOTIDE SEQUENCE [LARGE SCALE GENOMIC DNA]</scope>
    <source>
        <strain evidence="3">CGMCC 4.7400</strain>
    </source>
</reference>
<evidence type="ECO:0000259" key="1">
    <source>
        <dbReference type="Pfam" id="PF00582"/>
    </source>
</evidence>
<dbReference type="CDD" id="cd00293">
    <property type="entry name" value="USP-like"/>
    <property type="match status" value="1"/>
</dbReference>
<gene>
    <name evidence="2" type="ORF">ACFQZ6_30760</name>
</gene>
<evidence type="ECO:0000313" key="3">
    <source>
        <dbReference type="Proteomes" id="UP001597023"/>
    </source>
</evidence>
<sequence length="166" mass="16944">MSVPGTGPAIVVGVDGSPASAAALRWAAEQGRVLRAEVVVVHVWEPSGPRVAPYAPAAARPAADDERIAAARVLAETVRGVMGPHVARTVRAELIEGPPARVLPRRARDAALLVLGHATATGPVSRACLRHATVPVVTVPAPTATVTRLTGLPGRGGPRRAERGGA</sequence>
<dbReference type="EMBL" id="JBHTEB010000001">
    <property type="protein sequence ID" value="MFD0318514.1"/>
    <property type="molecule type" value="Genomic_DNA"/>
</dbReference>
<comment type="caution">
    <text evidence="2">The sequence shown here is derived from an EMBL/GenBank/DDBJ whole genome shotgun (WGS) entry which is preliminary data.</text>
</comment>
<proteinExistence type="predicted"/>
<dbReference type="PANTHER" id="PTHR46553">
    <property type="entry name" value="ADENINE NUCLEOTIDE ALPHA HYDROLASES-LIKE SUPERFAMILY PROTEIN"/>
    <property type="match status" value="1"/>
</dbReference>
<dbReference type="Gene3D" id="3.40.50.620">
    <property type="entry name" value="HUPs"/>
    <property type="match status" value="1"/>
</dbReference>
<protein>
    <submittedName>
        <fullName evidence="2">Universal stress protein</fullName>
    </submittedName>
</protein>
<organism evidence="2 3">
    <name type="scientific">Streptomyces flavalbus</name>
    <dbReference type="NCBI Taxonomy" id="2665155"/>
    <lineage>
        <taxon>Bacteria</taxon>
        <taxon>Bacillati</taxon>
        <taxon>Actinomycetota</taxon>
        <taxon>Actinomycetes</taxon>
        <taxon>Kitasatosporales</taxon>
        <taxon>Streptomycetaceae</taxon>
        <taxon>Streptomyces</taxon>
    </lineage>
</organism>
<dbReference type="Pfam" id="PF00582">
    <property type="entry name" value="Usp"/>
    <property type="match status" value="1"/>
</dbReference>
<dbReference type="InterPro" id="IPR014729">
    <property type="entry name" value="Rossmann-like_a/b/a_fold"/>
</dbReference>